<dbReference type="RefSeq" id="WP_088453729.1">
    <property type="nucleotide sequence ID" value="NZ_JACHXO010000008.1"/>
</dbReference>
<keyword evidence="2" id="KW-1185">Reference proteome</keyword>
<gene>
    <name evidence="1" type="ORF">FHS28_004176</name>
</gene>
<evidence type="ECO:0000313" key="2">
    <source>
        <dbReference type="Proteomes" id="UP000574369"/>
    </source>
</evidence>
<evidence type="ECO:0000313" key="1">
    <source>
        <dbReference type="EMBL" id="MBB3196754.1"/>
    </source>
</evidence>
<name>A0ABR6GZU0_9BURK</name>
<reference evidence="1 2" key="1">
    <citation type="submission" date="2020-08" db="EMBL/GenBank/DDBJ databases">
        <title>Genomic Encyclopedia of Type Strains, Phase III (KMG-III): the genomes of soil and plant-associated and newly described type strains.</title>
        <authorList>
            <person name="Whitman W."/>
        </authorList>
    </citation>
    <scope>NUCLEOTIDE SEQUENCE [LARGE SCALE GENOMIC DNA]</scope>
    <source>
        <strain evidence="1 2">CECT 7247</strain>
    </source>
</reference>
<organism evidence="1 2">
    <name type="scientific">Roseateles terrae</name>
    <dbReference type="NCBI Taxonomy" id="431060"/>
    <lineage>
        <taxon>Bacteria</taxon>
        <taxon>Pseudomonadati</taxon>
        <taxon>Pseudomonadota</taxon>
        <taxon>Betaproteobacteria</taxon>
        <taxon>Burkholderiales</taxon>
        <taxon>Sphaerotilaceae</taxon>
        <taxon>Roseateles</taxon>
    </lineage>
</organism>
<sequence>MTTPSVAPITVKTGTVAPLDPALNQCKELASQNKKARDDVKNQLNAQKNANGGSLNQADAATLAKAEGSGMTFSSAFSQVPGTEGMITACSSGIAQGKSPDLIVEGGTVEQKGGLSKKIRTDCDSAHDEAKEVAGVLCDKSHVHPGGGAGAHAEPKIVNHLTNLVGAEKMKGGSLLFNIDWQSAKYGPSGMPCQHCFAMLCHAAQECEIRIFICSHDHQPVELSKDDCKDDDAYTNLCKRVDGGPRPGR</sequence>
<dbReference type="Proteomes" id="UP000574369">
    <property type="component" value="Unassembled WGS sequence"/>
</dbReference>
<dbReference type="EMBL" id="JACHXO010000008">
    <property type="protein sequence ID" value="MBB3196754.1"/>
    <property type="molecule type" value="Genomic_DNA"/>
</dbReference>
<proteinExistence type="predicted"/>
<protein>
    <submittedName>
        <fullName evidence="1">Uncharacterized protein</fullName>
    </submittedName>
</protein>
<comment type="caution">
    <text evidence="1">The sequence shown here is derived from an EMBL/GenBank/DDBJ whole genome shotgun (WGS) entry which is preliminary data.</text>
</comment>
<accession>A0ABR6GZU0</accession>